<keyword evidence="3" id="KW-0418">Kinase</keyword>
<gene>
    <name evidence="3" type="ORF">ACFSCT_15925</name>
</gene>
<feature type="region of interest" description="Disordered" evidence="1">
    <location>
        <begin position="71"/>
        <end position="99"/>
    </location>
</feature>
<feature type="domain" description="HPr kinase/phosphorylase C-terminal" evidence="2">
    <location>
        <begin position="22"/>
        <end position="73"/>
    </location>
</feature>
<accession>A0ABW4RB61</accession>
<comment type="caution">
    <text evidence="3">The sequence shown here is derived from an EMBL/GenBank/DDBJ whole genome shotgun (WGS) entry which is preliminary data.</text>
</comment>
<dbReference type="Gene3D" id="3.40.50.300">
    <property type="entry name" value="P-loop containing nucleotide triphosphate hydrolases"/>
    <property type="match status" value="1"/>
</dbReference>
<reference evidence="4" key="1">
    <citation type="journal article" date="2019" name="Int. J. Syst. Evol. Microbiol.">
        <title>The Global Catalogue of Microorganisms (GCM) 10K type strain sequencing project: providing services to taxonomists for standard genome sequencing and annotation.</title>
        <authorList>
            <consortium name="The Broad Institute Genomics Platform"/>
            <consortium name="The Broad Institute Genome Sequencing Center for Infectious Disease"/>
            <person name="Wu L."/>
            <person name="Ma J."/>
        </authorList>
    </citation>
    <scope>NUCLEOTIDE SEQUENCE [LARGE SCALE GENOMIC DNA]</scope>
    <source>
        <strain evidence="4">CCUG 56029</strain>
    </source>
</reference>
<keyword evidence="3" id="KW-0808">Transferase</keyword>
<dbReference type="GO" id="GO:0016301">
    <property type="term" value="F:kinase activity"/>
    <property type="evidence" value="ECO:0007669"/>
    <property type="project" value="UniProtKB-KW"/>
</dbReference>
<protein>
    <submittedName>
        <fullName evidence="3">HPr kinase/phosphorylase</fullName>
    </submittedName>
</protein>
<evidence type="ECO:0000313" key="3">
    <source>
        <dbReference type="EMBL" id="MFD1883208.1"/>
    </source>
</evidence>
<keyword evidence="4" id="KW-1185">Reference proteome</keyword>
<dbReference type="SUPFAM" id="SSF53795">
    <property type="entry name" value="PEP carboxykinase-like"/>
    <property type="match status" value="1"/>
</dbReference>
<evidence type="ECO:0000259" key="2">
    <source>
        <dbReference type="Pfam" id="PF07475"/>
    </source>
</evidence>
<proteinExistence type="predicted"/>
<dbReference type="Pfam" id="PF07475">
    <property type="entry name" value="Hpr_kinase_C"/>
    <property type="match status" value="1"/>
</dbReference>
<dbReference type="EMBL" id="JBHUEN010000043">
    <property type="protein sequence ID" value="MFD1883208.1"/>
    <property type="molecule type" value="Genomic_DNA"/>
</dbReference>
<evidence type="ECO:0000256" key="1">
    <source>
        <dbReference type="SAM" id="MobiDB-lite"/>
    </source>
</evidence>
<name>A0ABW4RB61_9RHOB</name>
<dbReference type="RefSeq" id="WP_379144342.1">
    <property type="nucleotide sequence ID" value="NZ_JBHUEN010000043.1"/>
</dbReference>
<organism evidence="3 4">
    <name type="scientific">Paracoccus pacificus</name>
    <dbReference type="NCBI Taxonomy" id="1463598"/>
    <lineage>
        <taxon>Bacteria</taxon>
        <taxon>Pseudomonadati</taxon>
        <taxon>Pseudomonadota</taxon>
        <taxon>Alphaproteobacteria</taxon>
        <taxon>Rhodobacterales</taxon>
        <taxon>Paracoccaceae</taxon>
        <taxon>Paracoccus</taxon>
    </lineage>
</organism>
<evidence type="ECO:0000313" key="4">
    <source>
        <dbReference type="Proteomes" id="UP001597213"/>
    </source>
</evidence>
<dbReference type="InterPro" id="IPR027417">
    <property type="entry name" value="P-loop_NTPase"/>
</dbReference>
<dbReference type="Proteomes" id="UP001597213">
    <property type="component" value="Unassembled WGS sequence"/>
</dbReference>
<sequence length="194" mass="20033">MADIGGDAISAENRLDVPDSGIVHATAVDWRGRGALILGPSGSGKSTLALWLMAWGARLVSDDGVMLRRDGTAMGDTTGDKRGETGGDSGGDNCEDKAENGFLPGGKDDGRIVMTAPGSIAGRIEARGLGLLAAKAAAESVLVLVVDLSRAEPDRLPPQRRIVVLGQRYPLVLGAGNDHLAPALLQMLRCGRVA</sequence>
<dbReference type="InterPro" id="IPR011104">
    <property type="entry name" value="Hpr_kin/Pase_C"/>
</dbReference>